<dbReference type="InterPro" id="IPR013228">
    <property type="entry name" value="PE-PPE_C"/>
</dbReference>
<dbReference type="OrthoDB" id="4568361at2"/>
<evidence type="ECO:0000259" key="2">
    <source>
        <dbReference type="Pfam" id="PF08237"/>
    </source>
</evidence>
<dbReference type="InterPro" id="IPR029058">
    <property type="entry name" value="AB_hydrolase_fold"/>
</dbReference>
<protein>
    <submittedName>
        <fullName evidence="3">PE family protein</fullName>
    </submittedName>
</protein>
<dbReference type="Gene3D" id="3.40.50.1820">
    <property type="entry name" value="alpha/beta hydrolase"/>
    <property type="match status" value="1"/>
</dbReference>
<proteinExistence type="predicted"/>
<dbReference type="Proteomes" id="UP000093757">
    <property type="component" value="Unassembled WGS sequence"/>
</dbReference>
<dbReference type="EMBL" id="MAEM01000491">
    <property type="protein sequence ID" value="OBR98833.1"/>
    <property type="molecule type" value="Genomic_DNA"/>
</dbReference>
<dbReference type="Gene3D" id="1.10.287.850">
    <property type="entry name" value="HP0062-like domain"/>
    <property type="match status" value="1"/>
</dbReference>
<evidence type="ECO:0000313" key="4">
    <source>
        <dbReference type="Proteomes" id="UP000093757"/>
    </source>
</evidence>
<dbReference type="SUPFAM" id="SSF140459">
    <property type="entry name" value="PE/PPE dimer-like"/>
    <property type="match status" value="1"/>
</dbReference>
<dbReference type="InterPro" id="IPR038332">
    <property type="entry name" value="PPE_sf"/>
</dbReference>
<dbReference type="SUPFAM" id="SSF53474">
    <property type="entry name" value="alpha/beta-Hydrolases"/>
    <property type="match status" value="1"/>
</dbReference>
<feature type="domain" description="PE" evidence="1">
    <location>
        <begin position="4"/>
        <end position="94"/>
    </location>
</feature>
<sequence length="557" mass="58675">MTSLLVQPEIITSVVTDLERIGSTVSSASAAAAAPTSGLLAAAADEVSAAIVNFFGTYGQEFQAAVATVEAYQSQFQQALAAAANAYVHTEAAAATALQGVLGLPAAAAFTPPPPAFPVTNPPFSTFPTAVFIGPTGVPIPPPEYATLANLLYVHANNPNQALPILYTPEELYPITGVKSLTLNQSVSEGLTILGNYVQNQIANGPVTVFGYSQSAIISSLYMQQLAAQGFPVSPADLNFVLVGNEMNPNGGMLARFPNLTLPTLGLDFYGATPSNTPYDVAIYTQEYDGFADFPRYPLNFISDLNAVVGIATVHTKYLSLTPAQVNSAVQLPTSPGYYENGGKSYYYMIPTEELPLLMPLRAVPVVGNPLAALIEPNLEVIVNLGYGDPNYGYSTSYADVQTPFGLFPEVSPSTLINAFANGTRQGIQDFHTELQPLAAQPIEFPTFTPPQPADLMATLANLPSPEKVVNTAATVISTDYAVLLPAADTALAFATSLPLYDSQLFIEQLVQGNIVNAIGYPIAADVGLVTIAGIVQFLVISKAISQNISDIRALIP</sequence>
<comment type="caution">
    <text evidence="3">The sequence shown here is derived from an EMBL/GenBank/DDBJ whole genome shotgun (WGS) entry which is preliminary data.</text>
</comment>
<name>A0A1A6B9B4_MYCGO</name>
<dbReference type="Pfam" id="PF08237">
    <property type="entry name" value="PE-PPE"/>
    <property type="match status" value="1"/>
</dbReference>
<organism evidence="3 4">
    <name type="scientific">Mycobacterium gordonae</name>
    <dbReference type="NCBI Taxonomy" id="1778"/>
    <lineage>
        <taxon>Bacteria</taxon>
        <taxon>Bacillati</taxon>
        <taxon>Actinomycetota</taxon>
        <taxon>Actinomycetes</taxon>
        <taxon>Mycobacteriales</taxon>
        <taxon>Mycobacteriaceae</taxon>
        <taxon>Mycobacterium</taxon>
    </lineage>
</organism>
<reference evidence="3 4" key="1">
    <citation type="submission" date="2016-06" db="EMBL/GenBank/DDBJ databases">
        <authorList>
            <person name="Kjaerup R.B."/>
            <person name="Dalgaard T.S."/>
            <person name="Juul-Madsen H.R."/>
        </authorList>
    </citation>
    <scope>NUCLEOTIDE SEQUENCE [LARGE SCALE GENOMIC DNA]</scope>
    <source>
        <strain evidence="3 4">1245752.6</strain>
    </source>
</reference>
<dbReference type="Pfam" id="PF00934">
    <property type="entry name" value="PE"/>
    <property type="match status" value="1"/>
</dbReference>
<accession>A0A1A6B9B4</accession>
<evidence type="ECO:0000259" key="1">
    <source>
        <dbReference type="Pfam" id="PF00934"/>
    </source>
</evidence>
<dbReference type="AlphaFoldDB" id="A0A1A6B9B4"/>
<dbReference type="RefSeq" id="WP_065136711.1">
    <property type="nucleotide sequence ID" value="NZ_MAEM01000491.1"/>
</dbReference>
<evidence type="ECO:0000313" key="3">
    <source>
        <dbReference type="EMBL" id="OBR98833.1"/>
    </source>
</evidence>
<dbReference type="InterPro" id="IPR000084">
    <property type="entry name" value="PE-PGRS_N"/>
</dbReference>
<feature type="domain" description="PE-PPE" evidence="2">
    <location>
        <begin position="160"/>
        <end position="387"/>
    </location>
</feature>
<gene>
    <name evidence="3" type="ORF">A9W98_33085</name>
</gene>